<dbReference type="EMBL" id="LM995447">
    <property type="protein sequence ID" value="CDZ23169.1"/>
    <property type="molecule type" value="Genomic_DNA"/>
</dbReference>
<dbReference type="GO" id="GO:0005886">
    <property type="term" value="C:plasma membrane"/>
    <property type="evidence" value="ECO:0007669"/>
    <property type="project" value="UniProtKB-SubCell"/>
</dbReference>
<evidence type="ECO:0000256" key="4">
    <source>
        <dbReference type="ARBA" id="ARBA00022989"/>
    </source>
</evidence>
<dbReference type="OrthoDB" id="2083433at2"/>
<feature type="transmembrane region" description="Helical" evidence="7">
    <location>
        <begin position="351"/>
        <end position="374"/>
    </location>
</feature>
<dbReference type="GO" id="GO:0022857">
    <property type="term" value="F:transmembrane transporter activity"/>
    <property type="evidence" value="ECO:0007669"/>
    <property type="project" value="TreeGrafter"/>
</dbReference>
<name>A0A078KPX9_9FIRM</name>
<evidence type="ECO:0000313" key="9">
    <source>
        <dbReference type="EMBL" id="CDZ23169.1"/>
    </source>
</evidence>
<evidence type="ECO:0000313" key="10">
    <source>
        <dbReference type="Proteomes" id="UP000032431"/>
    </source>
</evidence>
<dbReference type="PANTHER" id="PTHR30572">
    <property type="entry name" value="MEMBRANE COMPONENT OF TRANSPORTER-RELATED"/>
    <property type="match status" value="1"/>
</dbReference>
<keyword evidence="3 7" id="KW-0812">Transmembrane</keyword>
<evidence type="ECO:0000256" key="5">
    <source>
        <dbReference type="ARBA" id="ARBA00023136"/>
    </source>
</evidence>
<evidence type="ECO:0000256" key="1">
    <source>
        <dbReference type="ARBA" id="ARBA00004651"/>
    </source>
</evidence>
<accession>A0A078KPX9</accession>
<organism evidence="9 10">
    <name type="scientific">[Clostridium] cellulosi</name>
    <dbReference type="NCBI Taxonomy" id="29343"/>
    <lineage>
        <taxon>Bacteria</taxon>
        <taxon>Bacillati</taxon>
        <taxon>Bacillota</taxon>
        <taxon>Clostridia</taxon>
        <taxon>Eubacteriales</taxon>
        <taxon>Oscillospiraceae</taxon>
        <taxon>Oscillospiraceae incertae sedis</taxon>
    </lineage>
</organism>
<feature type="transmembrane region" description="Helical" evidence="7">
    <location>
        <begin position="257"/>
        <end position="284"/>
    </location>
</feature>
<dbReference type="PATRIC" id="fig|29343.3.peg.19"/>
<dbReference type="AlphaFoldDB" id="A0A078KPX9"/>
<evidence type="ECO:0000256" key="2">
    <source>
        <dbReference type="ARBA" id="ARBA00022475"/>
    </source>
</evidence>
<sequence>MKEVIYVPTFLIFFKSNIKKFVSIILSLIVFLLIFNLISGLVKSLYDNFKTGIVDNEALYFMEVYSDTDMSLINMDLNKKIKNIKGVEYTICDFAHPVYFSKNKEISDFGTILGVPKGCLKYFGVKDDVSDQNFIILNTEDKNQFKIGENVSIEEQRYCKGNNKGKTEFYNVTRKVCGFSNNSAGGLFPDDTILIDDKTAEEIARGQTEDGIPQFGRIIVIVPNVDDMSDISKQIEGFNSGITTRYALKSTKQIPQFAVVIVAVSAVLFLVLLLFSVISISSSLKQILILRKRDITLFNIFGIEDSAVNKIFMSEFICYGLIAFVGSVSLSFIIFYLLSVLFRFDILTNNIPLYLVLDLLLSLGIIMISGYVQLKMLVKKLSSKYAFKESLN</sequence>
<gene>
    <name evidence="9" type="ORF">CCDG5_0018</name>
</gene>
<protein>
    <recommendedName>
        <fullName evidence="8">ABC3 transporter permease C-terminal domain-containing protein</fullName>
    </recommendedName>
</protein>
<feature type="domain" description="ABC3 transporter permease C-terminal" evidence="8">
    <location>
        <begin position="267"/>
        <end position="380"/>
    </location>
</feature>
<comment type="subcellular location">
    <subcellularLocation>
        <location evidence="1">Cell membrane</location>
        <topology evidence="1">Multi-pass membrane protein</topology>
    </subcellularLocation>
</comment>
<dbReference type="InterPro" id="IPR003838">
    <property type="entry name" value="ABC3_permease_C"/>
</dbReference>
<dbReference type="KEGG" id="ccel:CCDG5_0018"/>
<evidence type="ECO:0000256" key="6">
    <source>
        <dbReference type="ARBA" id="ARBA00038076"/>
    </source>
</evidence>
<feature type="transmembrane region" description="Helical" evidence="7">
    <location>
        <begin position="21"/>
        <end position="42"/>
    </location>
</feature>
<dbReference type="Proteomes" id="UP000032431">
    <property type="component" value="Chromosome I"/>
</dbReference>
<dbReference type="PANTHER" id="PTHR30572:SF4">
    <property type="entry name" value="ABC TRANSPORTER PERMEASE YTRF"/>
    <property type="match status" value="1"/>
</dbReference>
<keyword evidence="2" id="KW-1003">Cell membrane</keyword>
<reference evidence="10" key="1">
    <citation type="submission" date="2014-07" db="EMBL/GenBank/DDBJ databases">
        <authorList>
            <person name="Wibberg D."/>
        </authorList>
    </citation>
    <scope>NUCLEOTIDE SEQUENCE [LARGE SCALE GENOMIC DNA]</scope>
    <source>
        <strain evidence="10">DG5</strain>
    </source>
</reference>
<proteinExistence type="inferred from homology"/>
<keyword evidence="10" id="KW-1185">Reference proteome</keyword>
<evidence type="ECO:0000256" key="7">
    <source>
        <dbReference type="SAM" id="Phobius"/>
    </source>
</evidence>
<dbReference type="HOGENOM" id="CLU_703388_0_0_9"/>
<evidence type="ECO:0000259" key="8">
    <source>
        <dbReference type="Pfam" id="PF02687"/>
    </source>
</evidence>
<evidence type="ECO:0000256" key="3">
    <source>
        <dbReference type="ARBA" id="ARBA00022692"/>
    </source>
</evidence>
<comment type="similarity">
    <text evidence="6">Belongs to the ABC-4 integral membrane protein family.</text>
</comment>
<dbReference type="Pfam" id="PF02687">
    <property type="entry name" value="FtsX"/>
    <property type="match status" value="1"/>
</dbReference>
<dbReference type="InterPro" id="IPR050250">
    <property type="entry name" value="Macrolide_Exporter_MacB"/>
</dbReference>
<keyword evidence="5 7" id="KW-0472">Membrane</keyword>
<keyword evidence="4 7" id="KW-1133">Transmembrane helix</keyword>
<dbReference type="STRING" id="29343.CCDG5_0018"/>
<feature type="transmembrane region" description="Helical" evidence="7">
    <location>
        <begin position="316"/>
        <end position="339"/>
    </location>
</feature>